<comment type="similarity">
    <text evidence="5 10">Belongs to the BPG-independent phosphoglycerate mutase family.</text>
</comment>
<dbReference type="InterPro" id="IPR011258">
    <property type="entry name" value="BPG-indep_PGM_N"/>
</dbReference>
<dbReference type="SUPFAM" id="SSF53649">
    <property type="entry name" value="Alkaline phosphatase-like"/>
    <property type="match status" value="1"/>
</dbReference>
<keyword evidence="9 10" id="KW-0413">Isomerase</keyword>
<evidence type="ECO:0000256" key="7">
    <source>
        <dbReference type="ARBA" id="ARBA00023152"/>
    </source>
</evidence>
<comment type="pathway">
    <text evidence="4 10">Carbohydrate degradation; glycolysis; pyruvate from D-glyceraldehyde 3-phosphate: step 3/5.</text>
</comment>
<evidence type="ECO:0000259" key="13">
    <source>
        <dbReference type="Pfam" id="PF06415"/>
    </source>
</evidence>
<dbReference type="PANTHER" id="PTHR31637:SF0">
    <property type="entry name" value="2,3-BISPHOSPHOGLYCERATE-INDEPENDENT PHOSPHOGLYCERATE MUTASE"/>
    <property type="match status" value="1"/>
</dbReference>
<feature type="domain" description="Metalloenzyme" evidence="12">
    <location>
        <begin position="15"/>
        <end position="545"/>
    </location>
</feature>
<organism evidence="14 15">
    <name type="scientific">Candidatus Woesebacteria bacterium RIFCSPLOWO2_01_FULL_39_25</name>
    <dbReference type="NCBI Taxonomy" id="1802521"/>
    <lineage>
        <taxon>Bacteria</taxon>
        <taxon>Candidatus Woeseibacteriota</taxon>
    </lineage>
</organism>
<evidence type="ECO:0000256" key="8">
    <source>
        <dbReference type="ARBA" id="ARBA00023211"/>
    </source>
</evidence>
<dbReference type="NCBIfam" id="TIGR01307">
    <property type="entry name" value="pgm_bpd_ind"/>
    <property type="match status" value="1"/>
</dbReference>
<dbReference type="SUPFAM" id="SSF64158">
    <property type="entry name" value="2,3-Bisphosphoglycerate-independent phosphoglycerate mutase, substrate-binding domain"/>
    <property type="match status" value="1"/>
</dbReference>
<dbReference type="UniPathway" id="UPA00109">
    <property type="reaction ID" value="UER00186"/>
</dbReference>
<sequence>MFNLPFLGKKKNTIKPTVLVVLDGFGIAPPSAGNAITLAKTPNWERLIKNYPHGELIASGESVGLPANEVGNTEVGHLTLGAGRVILQDLKRINVAIEKGSFFENKAFLSAAAHVKQNNSKLHIMGLASSGNVHSSLGHLYSLLQFCKKEEIREVYLHVFTDGRDAPPKEAVEIILELEHHLSLLKLGKIASISGRYYAMDRDRRWDRTARTYKALVEGAAIQTFSASDAIKGAYLRGQTDEFIEPTIIADKSGPLGLISDKDAVIFFNYRIDRPRQLTMAFTLPNFENLKAFDFGYNPETSREEGKVEFGTTFTRGKVVQNLFFVTMTQYHQNIPVSAVAFAPETVNLPLGKVLSDLGLKQLHMAESEKERFVTYYFNGLQENAFSGEEEAVVSSPKVDTYDKKPEMSLPKLVKEFRKRIRRDAFHFVVINFANPDMVAHTGNLQASILAIESVDRYLDELVREVLEVDGFIVITADHGNAEELLTFPTATYFYTSSAGTVNTDHSNNPVPILIVGKNMPTNFILGRGGLADVSPTILALMGIAKPDEMTGRNLLEGKSLVRLSETEIQRTDKPVTEN</sequence>
<feature type="binding site" evidence="10">
    <location>
        <position position="196"/>
    </location>
    <ligand>
        <name>substrate</name>
    </ligand>
</feature>
<dbReference type="InterPro" id="IPR036646">
    <property type="entry name" value="PGAM_B_sf"/>
</dbReference>
<dbReference type="GO" id="GO:0006007">
    <property type="term" value="P:glucose catabolic process"/>
    <property type="evidence" value="ECO:0007669"/>
    <property type="project" value="InterPro"/>
</dbReference>
<dbReference type="InterPro" id="IPR017850">
    <property type="entry name" value="Alkaline_phosphatase_core_sf"/>
</dbReference>
<feature type="binding site" evidence="10">
    <location>
        <begin position="271"/>
        <end position="274"/>
    </location>
    <ligand>
        <name>substrate</name>
    </ligand>
</feature>
<evidence type="ECO:0000256" key="9">
    <source>
        <dbReference type="ARBA" id="ARBA00023235"/>
    </source>
</evidence>
<proteinExistence type="inferred from homology"/>
<feature type="binding site" evidence="10">
    <location>
        <position position="202"/>
    </location>
    <ligand>
        <name>substrate</name>
    </ligand>
</feature>
<comment type="function">
    <text evidence="3 10">Catalyzes the interconversion of 2-phosphoglycerate and 3-phosphoglycerate.</text>
</comment>
<evidence type="ECO:0000256" key="2">
    <source>
        <dbReference type="ARBA" id="ARBA00001936"/>
    </source>
</evidence>
<dbReference type="HAMAP" id="MF_01038">
    <property type="entry name" value="GpmI"/>
    <property type="match status" value="1"/>
</dbReference>
<comment type="caution">
    <text evidence="10">Lacks conserved residue(s) required for the propagation of feature annotation.</text>
</comment>
<keyword evidence="7 10" id="KW-0324">Glycolysis</keyword>
<evidence type="ECO:0000256" key="10">
    <source>
        <dbReference type="HAMAP-Rule" id="MF_01038"/>
    </source>
</evidence>
<dbReference type="AlphaFoldDB" id="A0A1F8BK36"/>
<accession>A0A1F8BK36</accession>
<evidence type="ECO:0000313" key="15">
    <source>
        <dbReference type="Proteomes" id="UP000176725"/>
    </source>
</evidence>
<evidence type="ECO:0000256" key="3">
    <source>
        <dbReference type="ARBA" id="ARBA00002315"/>
    </source>
</evidence>
<dbReference type="GO" id="GO:0030145">
    <property type="term" value="F:manganese ion binding"/>
    <property type="evidence" value="ECO:0007669"/>
    <property type="project" value="InterPro"/>
</dbReference>
<name>A0A1F8BK36_9BACT</name>
<feature type="binding site" evidence="10">
    <location>
        <position position="134"/>
    </location>
    <ligand>
        <name>substrate</name>
    </ligand>
</feature>
<dbReference type="FunFam" id="3.40.1450.10:FF:000002">
    <property type="entry name" value="2,3-bisphosphoglycerate-independent phosphoglycerate mutase"/>
    <property type="match status" value="1"/>
</dbReference>
<feature type="binding site" evidence="10">
    <location>
        <begin position="164"/>
        <end position="165"/>
    </location>
    <ligand>
        <name>substrate</name>
    </ligand>
</feature>
<feature type="binding site" evidence="10">
    <location>
        <position position="370"/>
    </location>
    <ligand>
        <name>substrate</name>
    </ligand>
</feature>
<gene>
    <name evidence="10" type="primary">gpmI</name>
    <name evidence="14" type="ORF">A2893_00860</name>
</gene>
<comment type="subunit">
    <text evidence="10">Monomer.</text>
</comment>
<evidence type="ECO:0000256" key="4">
    <source>
        <dbReference type="ARBA" id="ARBA00004798"/>
    </source>
</evidence>
<dbReference type="STRING" id="1802521.A2893_00860"/>
<dbReference type="GO" id="GO:0005829">
    <property type="term" value="C:cytosol"/>
    <property type="evidence" value="ECO:0007669"/>
    <property type="project" value="TreeGrafter"/>
</dbReference>
<evidence type="ECO:0000256" key="6">
    <source>
        <dbReference type="ARBA" id="ARBA00022723"/>
    </source>
</evidence>
<keyword evidence="8" id="KW-0464">Manganese</keyword>
<dbReference type="PANTHER" id="PTHR31637">
    <property type="entry name" value="2,3-BISPHOSPHOGLYCERATE-INDEPENDENT PHOSPHOGLYCERATE MUTASE"/>
    <property type="match status" value="1"/>
</dbReference>
<dbReference type="InterPro" id="IPR006124">
    <property type="entry name" value="Metalloenzyme"/>
</dbReference>
<dbReference type="Gene3D" id="3.40.1450.10">
    <property type="entry name" value="BPG-independent phosphoglycerate mutase, domain B"/>
    <property type="match status" value="1"/>
</dbReference>
<keyword evidence="6" id="KW-0479">Metal-binding</keyword>
<comment type="caution">
    <text evidence="14">The sequence shown here is derived from an EMBL/GenBank/DDBJ whole genome shotgun (WGS) entry which is preliminary data.</text>
</comment>
<evidence type="ECO:0000256" key="5">
    <source>
        <dbReference type="ARBA" id="ARBA00008819"/>
    </source>
</evidence>
<dbReference type="Gene3D" id="3.40.720.10">
    <property type="entry name" value="Alkaline Phosphatase, subunit A"/>
    <property type="match status" value="1"/>
</dbReference>
<reference evidence="14 15" key="1">
    <citation type="journal article" date="2016" name="Nat. Commun.">
        <title>Thousands of microbial genomes shed light on interconnected biogeochemical processes in an aquifer system.</title>
        <authorList>
            <person name="Anantharaman K."/>
            <person name="Brown C.T."/>
            <person name="Hug L.A."/>
            <person name="Sharon I."/>
            <person name="Castelle C.J."/>
            <person name="Probst A.J."/>
            <person name="Thomas B.C."/>
            <person name="Singh A."/>
            <person name="Wilkins M.J."/>
            <person name="Karaoz U."/>
            <person name="Brodie E.L."/>
            <person name="Williams K.H."/>
            <person name="Hubbard S.S."/>
            <person name="Banfield J.F."/>
        </authorList>
    </citation>
    <scope>NUCLEOTIDE SEQUENCE [LARGE SCALE GENOMIC DNA]</scope>
</reference>
<dbReference type="InterPro" id="IPR005995">
    <property type="entry name" value="Pgm_bpd_ind"/>
</dbReference>
<evidence type="ECO:0000256" key="1">
    <source>
        <dbReference type="ARBA" id="ARBA00000370"/>
    </source>
</evidence>
<dbReference type="Pfam" id="PF01676">
    <property type="entry name" value="Metalloenzyme"/>
    <property type="match status" value="1"/>
</dbReference>
<feature type="domain" description="BPG-independent PGAM N-terminal" evidence="13">
    <location>
        <begin position="93"/>
        <end position="332"/>
    </location>
</feature>
<evidence type="ECO:0000256" key="11">
    <source>
        <dbReference type="NCBIfam" id="TIGR01307"/>
    </source>
</evidence>
<dbReference type="CDD" id="cd16010">
    <property type="entry name" value="iPGM"/>
    <property type="match status" value="1"/>
</dbReference>
<dbReference type="EMBL" id="MGHH01000010">
    <property type="protein sequence ID" value="OGM64403.1"/>
    <property type="molecule type" value="Genomic_DNA"/>
</dbReference>
<protein>
    <recommendedName>
        <fullName evidence="10 11">2,3-bisphosphoglycerate-independent phosphoglycerate mutase</fullName>
        <shortName evidence="10">BPG-independent PGAM</shortName>
        <shortName evidence="10">Phosphoglyceromutase</shortName>
        <shortName evidence="10">iPGM</shortName>
        <ecNumber evidence="10 11">5.4.2.12</ecNumber>
    </recommendedName>
</protein>
<dbReference type="EC" id="5.4.2.12" evidence="10 11"/>
<comment type="catalytic activity">
    <reaction evidence="1 10">
        <text>(2R)-2-phosphoglycerate = (2R)-3-phosphoglycerate</text>
        <dbReference type="Rhea" id="RHEA:15901"/>
        <dbReference type="ChEBI" id="CHEBI:58272"/>
        <dbReference type="ChEBI" id="CHEBI:58289"/>
        <dbReference type="EC" id="5.4.2.12"/>
    </reaction>
</comment>
<evidence type="ECO:0000313" key="14">
    <source>
        <dbReference type="EMBL" id="OGM64403.1"/>
    </source>
</evidence>
<dbReference type="Pfam" id="PF06415">
    <property type="entry name" value="iPGM_N"/>
    <property type="match status" value="1"/>
</dbReference>
<comment type="cofactor">
    <cofactor evidence="2">
        <name>Mn(2+)</name>
        <dbReference type="ChEBI" id="CHEBI:29035"/>
    </cofactor>
</comment>
<dbReference type="GO" id="GO:0006096">
    <property type="term" value="P:glycolytic process"/>
    <property type="evidence" value="ECO:0007669"/>
    <property type="project" value="UniProtKB-UniRule"/>
</dbReference>
<evidence type="ECO:0000259" key="12">
    <source>
        <dbReference type="Pfam" id="PF01676"/>
    </source>
</evidence>
<dbReference type="Proteomes" id="UP000176725">
    <property type="component" value="Unassembled WGS sequence"/>
</dbReference>
<dbReference type="GO" id="GO:0004619">
    <property type="term" value="F:phosphoglycerate mutase activity"/>
    <property type="evidence" value="ECO:0007669"/>
    <property type="project" value="UniProtKB-UniRule"/>
</dbReference>